<dbReference type="PANTHER" id="PTHR31446:SF39">
    <property type="entry name" value="ACID PHOSPHATASE_VANADIUM-DEPENDENT HALOPEROXIDASE-RELATED PROTEIN"/>
    <property type="match status" value="1"/>
</dbReference>
<dbReference type="AlphaFoldDB" id="A0A4T2A449"/>
<dbReference type="EMBL" id="RFLV01000001">
    <property type="protein sequence ID" value="TIH10598.1"/>
    <property type="molecule type" value="Genomic_DNA"/>
</dbReference>
<dbReference type="OrthoDB" id="9792681at2"/>
<accession>A0A4T2A449</accession>
<proteinExistence type="predicted"/>
<keyword evidence="1" id="KW-1133">Transmembrane helix</keyword>
<evidence type="ECO:0000313" key="2">
    <source>
        <dbReference type="EMBL" id="TIH10598.1"/>
    </source>
</evidence>
<keyword evidence="3" id="KW-1185">Reference proteome</keyword>
<feature type="transmembrane region" description="Helical" evidence="1">
    <location>
        <begin position="120"/>
        <end position="140"/>
    </location>
</feature>
<organism evidence="2 3">
    <name type="scientific">Pseudomonas leptonychotis</name>
    <dbReference type="NCBI Taxonomy" id="2448482"/>
    <lineage>
        <taxon>Bacteria</taxon>
        <taxon>Pseudomonadati</taxon>
        <taxon>Pseudomonadota</taxon>
        <taxon>Gammaproteobacteria</taxon>
        <taxon>Pseudomonadales</taxon>
        <taxon>Pseudomonadaceae</taxon>
        <taxon>Pseudomonas</taxon>
    </lineage>
</organism>
<evidence type="ECO:0000313" key="3">
    <source>
        <dbReference type="Proteomes" id="UP000307541"/>
    </source>
</evidence>
<dbReference type="Proteomes" id="UP000307541">
    <property type="component" value="Unassembled WGS sequence"/>
</dbReference>
<reference evidence="2 3" key="1">
    <citation type="submission" date="2018-10" db="EMBL/GenBank/DDBJ databases">
        <title>Pseudomonas leptonychotis sp. nov., isolated from Weddell seals in Antarctica.</title>
        <authorList>
            <person name="Novakova D."/>
            <person name="Svec P."/>
            <person name="Kralova S."/>
            <person name="Kristofova L."/>
            <person name="Zeman M."/>
            <person name="Pantucek R."/>
            <person name="Maslanova I."/>
            <person name="Sedlacek I."/>
        </authorList>
    </citation>
    <scope>NUCLEOTIDE SEQUENCE [LARGE SCALE GENOMIC DNA]</scope>
    <source>
        <strain evidence="2 3">CCM 8849</strain>
    </source>
</reference>
<dbReference type="RefSeq" id="WP_136663876.1">
    <property type="nucleotide sequence ID" value="NZ_CP173421.1"/>
</dbReference>
<feature type="transmembrane region" description="Helical" evidence="1">
    <location>
        <begin position="37"/>
        <end position="58"/>
    </location>
</feature>
<feature type="transmembrane region" description="Helical" evidence="1">
    <location>
        <begin position="6"/>
        <end position="25"/>
    </location>
</feature>
<keyword evidence="1" id="KW-0472">Membrane</keyword>
<evidence type="ECO:0000256" key="1">
    <source>
        <dbReference type="SAM" id="Phobius"/>
    </source>
</evidence>
<name>A0A4T2A449_9PSED</name>
<dbReference type="PANTHER" id="PTHR31446">
    <property type="entry name" value="ACID PHOSPHATASE/VANADIUM-DEPENDENT HALOPEROXIDASE-RELATED PROTEIN"/>
    <property type="match status" value="1"/>
</dbReference>
<keyword evidence="1" id="KW-0812">Transmembrane</keyword>
<dbReference type="Pfam" id="PF02681">
    <property type="entry name" value="DUF212"/>
    <property type="match status" value="1"/>
</dbReference>
<comment type="caution">
    <text evidence="2">The sequence shown here is derived from an EMBL/GenBank/DDBJ whole genome shotgun (WGS) entry which is preliminary data.</text>
</comment>
<protein>
    <submittedName>
        <fullName evidence="2">Divergent PAP2 family protein</fullName>
    </submittedName>
</protein>
<sequence length="145" mass="15506">MSLDYSYALTPLLAWLLAGCSKFAINSVRARRLAFDLIGYGGMPSNHSAIVCSMAVLIALKEGIAHPAFGVAVTLAFIVLLDASSLRRQVGLHAEAINTLSAATPSKPLRERMGHSRSELLAGFLIGSLAAWLVWCWMPMYSAAG</sequence>
<feature type="transmembrane region" description="Helical" evidence="1">
    <location>
        <begin position="64"/>
        <end position="83"/>
    </location>
</feature>
<gene>
    <name evidence="2" type="ORF">D8779_07965</name>
</gene>
<dbReference type="InterPro" id="IPR003832">
    <property type="entry name" value="DUF212"/>
</dbReference>